<dbReference type="SUPFAM" id="SSF53383">
    <property type="entry name" value="PLP-dependent transferases"/>
    <property type="match status" value="1"/>
</dbReference>
<dbReference type="InterPro" id="IPR015424">
    <property type="entry name" value="PyrdxlP-dep_Trfase"/>
</dbReference>
<proteinExistence type="predicted"/>
<organism evidence="4 5">
    <name type="scientific">Olpidium bornovanus</name>
    <dbReference type="NCBI Taxonomy" id="278681"/>
    <lineage>
        <taxon>Eukaryota</taxon>
        <taxon>Fungi</taxon>
        <taxon>Fungi incertae sedis</taxon>
        <taxon>Olpidiomycota</taxon>
        <taxon>Olpidiomycotina</taxon>
        <taxon>Olpidiomycetes</taxon>
        <taxon>Olpidiales</taxon>
        <taxon>Olpidiaceae</taxon>
        <taxon>Olpidium</taxon>
    </lineage>
</organism>
<evidence type="ECO:0000313" key="4">
    <source>
        <dbReference type="EMBL" id="KAG5456323.1"/>
    </source>
</evidence>
<dbReference type="AlphaFoldDB" id="A0A8H8DFF6"/>
<dbReference type="InterPro" id="IPR015421">
    <property type="entry name" value="PyrdxlP-dep_Trfase_major"/>
</dbReference>
<feature type="domain" description="Aminotransferase class V" evidence="3">
    <location>
        <begin position="238"/>
        <end position="334"/>
    </location>
</feature>
<dbReference type="GO" id="GO:0043420">
    <property type="term" value="P:anthranilate metabolic process"/>
    <property type="evidence" value="ECO:0007669"/>
    <property type="project" value="TreeGrafter"/>
</dbReference>
<keyword evidence="5" id="KW-1185">Reference proteome</keyword>
<evidence type="ECO:0000259" key="3">
    <source>
        <dbReference type="Pfam" id="PF00266"/>
    </source>
</evidence>
<comment type="caution">
    <text evidence="4">The sequence shown here is derived from an EMBL/GenBank/DDBJ whole genome shotgun (WGS) entry which is preliminary data.</text>
</comment>
<dbReference type="GO" id="GO:0030429">
    <property type="term" value="F:kynureninase activity"/>
    <property type="evidence" value="ECO:0007669"/>
    <property type="project" value="InterPro"/>
</dbReference>
<dbReference type="Gene3D" id="3.40.640.10">
    <property type="entry name" value="Type I PLP-dependent aspartate aminotransferase-like (Major domain)"/>
    <property type="match status" value="1"/>
</dbReference>
<accession>A0A8H8DFF6</accession>
<sequence>AGKAARGRSARNSSGLPSQLTLERLPDRTGQDAMGQTPKDAILALAEREGIRDASSPDLARALDRADPLAPLRAHFCVPRVGDIVRGAGEQNRGRARGPLPSRPGHSVLLAGRRQSGAFADRRGVTSLPGKEPTASQNADDECTYLCGNSLGLMPARARQLVTEELDVWASWYGSAKPAEVAVMGTLTANLHQMLVSFYTPTANRYKILIEGKAFPSDHATLICLFPRENEGEYNLRTSDILDAIKNAGDCLALVLFGGVQYYTGQFFDIPQITKAGHAVGATVGWDLAHAVGNVPLELHDWDVDFAVWCSYKYLNSGPGGIAGLFVHERFANDFDRPR</sequence>
<feature type="compositionally biased region" description="Polar residues" evidence="2">
    <location>
        <begin position="10"/>
        <end position="21"/>
    </location>
</feature>
<protein>
    <submittedName>
        <fullName evidence="4">Pyridoxal phosphate-dependent transferase</fullName>
    </submittedName>
</protein>
<keyword evidence="1" id="KW-0663">Pyridoxal phosphate</keyword>
<evidence type="ECO:0000256" key="1">
    <source>
        <dbReference type="ARBA" id="ARBA00022898"/>
    </source>
</evidence>
<feature type="non-terminal residue" evidence="4">
    <location>
        <position position="1"/>
    </location>
</feature>
<dbReference type="GO" id="GO:0009435">
    <property type="term" value="P:NAD+ biosynthetic process"/>
    <property type="evidence" value="ECO:0007669"/>
    <property type="project" value="InterPro"/>
</dbReference>
<dbReference type="InterPro" id="IPR000192">
    <property type="entry name" value="Aminotrans_V_dom"/>
</dbReference>
<keyword evidence="4" id="KW-0808">Transferase</keyword>
<dbReference type="Pfam" id="PF00266">
    <property type="entry name" value="Aminotran_5"/>
    <property type="match status" value="1"/>
</dbReference>
<dbReference type="GO" id="GO:0019441">
    <property type="term" value="P:L-tryptophan catabolic process to kynurenine"/>
    <property type="evidence" value="ECO:0007669"/>
    <property type="project" value="TreeGrafter"/>
</dbReference>
<feature type="region of interest" description="Disordered" evidence="2">
    <location>
        <begin position="88"/>
        <end position="113"/>
    </location>
</feature>
<gene>
    <name evidence="4" type="ORF">BJ554DRAFT_3967</name>
</gene>
<evidence type="ECO:0000313" key="5">
    <source>
        <dbReference type="Proteomes" id="UP000673691"/>
    </source>
</evidence>
<dbReference type="GO" id="GO:0030170">
    <property type="term" value="F:pyridoxal phosphate binding"/>
    <property type="evidence" value="ECO:0007669"/>
    <property type="project" value="InterPro"/>
</dbReference>
<dbReference type="GO" id="GO:0005737">
    <property type="term" value="C:cytoplasm"/>
    <property type="evidence" value="ECO:0007669"/>
    <property type="project" value="InterPro"/>
</dbReference>
<dbReference type="GO" id="GO:0016740">
    <property type="term" value="F:transferase activity"/>
    <property type="evidence" value="ECO:0007669"/>
    <property type="project" value="UniProtKB-KW"/>
</dbReference>
<name>A0A8H8DFF6_9FUNG</name>
<dbReference type="PANTHER" id="PTHR14084">
    <property type="entry name" value="KYNURENINASE"/>
    <property type="match status" value="1"/>
</dbReference>
<dbReference type="PANTHER" id="PTHR14084:SF0">
    <property type="entry name" value="KYNURENINASE"/>
    <property type="match status" value="1"/>
</dbReference>
<dbReference type="OrthoDB" id="5978656at2759"/>
<dbReference type="EMBL" id="JAEFCI010011920">
    <property type="protein sequence ID" value="KAG5456323.1"/>
    <property type="molecule type" value="Genomic_DNA"/>
</dbReference>
<reference evidence="4 5" key="1">
    <citation type="journal article" name="Sci. Rep.">
        <title>Genome-scale phylogenetic analyses confirm Olpidium as the closest living zoosporic fungus to the non-flagellated, terrestrial fungi.</title>
        <authorList>
            <person name="Chang Y."/>
            <person name="Rochon D."/>
            <person name="Sekimoto S."/>
            <person name="Wang Y."/>
            <person name="Chovatia M."/>
            <person name="Sandor L."/>
            <person name="Salamov A."/>
            <person name="Grigoriev I.V."/>
            <person name="Stajich J.E."/>
            <person name="Spatafora J.W."/>
        </authorList>
    </citation>
    <scope>NUCLEOTIDE SEQUENCE [LARGE SCALE GENOMIC DNA]</scope>
    <source>
        <strain evidence="4">S191</strain>
    </source>
</reference>
<feature type="region of interest" description="Disordered" evidence="2">
    <location>
        <begin position="1"/>
        <end position="39"/>
    </location>
</feature>
<evidence type="ECO:0000256" key="2">
    <source>
        <dbReference type="SAM" id="MobiDB-lite"/>
    </source>
</evidence>
<dbReference type="InterPro" id="IPR010111">
    <property type="entry name" value="Kynureninase"/>
</dbReference>
<dbReference type="Proteomes" id="UP000673691">
    <property type="component" value="Unassembled WGS sequence"/>
</dbReference>